<dbReference type="Proteomes" id="UP000235925">
    <property type="component" value="Unassembled WGS sequence"/>
</dbReference>
<dbReference type="EMBL" id="POUN01000004">
    <property type="protein sequence ID" value="PNF79644.1"/>
    <property type="molecule type" value="Genomic_DNA"/>
</dbReference>
<comment type="caution">
    <text evidence="1">The sequence shown here is derived from an EMBL/GenBank/DDBJ whole genome shotgun (WGS) entry which is preliminary data.</text>
</comment>
<protein>
    <submittedName>
        <fullName evidence="1">Uncharacterized protein</fullName>
    </submittedName>
</protein>
<sequence>MRASIRRVAAAVIFGLACVVAGFYLGFGRAYDRITEDLPALILAAGCVDPAHEPAAYTGADMPL</sequence>
<gene>
    <name evidence="1" type="ORF">CXK92_13430</name>
</gene>
<accession>A0A2N8RZ28</accession>
<dbReference type="AlphaFoldDB" id="A0A2N8RZ28"/>
<evidence type="ECO:0000313" key="1">
    <source>
        <dbReference type="EMBL" id="PNF79644.1"/>
    </source>
</evidence>
<evidence type="ECO:0000313" key="2">
    <source>
        <dbReference type="Proteomes" id="UP000235925"/>
    </source>
</evidence>
<reference evidence="1 2" key="1">
    <citation type="submission" date="2018-01" db="EMBL/GenBank/DDBJ databases">
        <title>Denitrification phenotypes of diverse strains of Pseudomonas stutzeri.</title>
        <authorList>
            <person name="Milligan D.A."/>
            <person name="Bergaust L."/>
            <person name="Bakken L.R."/>
            <person name="Frostegard A."/>
        </authorList>
    </citation>
    <scope>NUCLEOTIDE SEQUENCE [LARGE SCALE GENOMIC DNA]</scope>
    <source>
        <strain evidence="1 2">KC</strain>
    </source>
</reference>
<name>A0A2N8RZ28_STUST</name>
<proteinExistence type="predicted"/>
<organism evidence="1 2">
    <name type="scientific">Stutzerimonas stutzeri</name>
    <name type="common">Pseudomonas stutzeri</name>
    <dbReference type="NCBI Taxonomy" id="316"/>
    <lineage>
        <taxon>Bacteria</taxon>
        <taxon>Pseudomonadati</taxon>
        <taxon>Pseudomonadota</taxon>
        <taxon>Gammaproteobacteria</taxon>
        <taxon>Pseudomonadales</taxon>
        <taxon>Pseudomonadaceae</taxon>
        <taxon>Stutzerimonas</taxon>
    </lineage>
</organism>
<dbReference type="PROSITE" id="PS51257">
    <property type="entry name" value="PROKAR_LIPOPROTEIN"/>
    <property type="match status" value="1"/>
</dbReference>